<dbReference type="SUPFAM" id="SSF55785">
    <property type="entry name" value="PYP-like sensor domain (PAS domain)"/>
    <property type="match status" value="2"/>
</dbReference>
<dbReference type="PROSITE" id="PS50110">
    <property type="entry name" value="RESPONSE_REGULATORY"/>
    <property type="match status" value="1"/>
</dbReference>
<evidence type="ECO:0000313" key="7">
    <source>
        <dbReference type="Proteomes" id="UP000245934"/>
    </source>
</evidence>
<dbReference type="SMART" id="SM00448">
    <property type="entry name" value="REC"/>
    <property type="match status" value="1"/>
</dbReference>
<dbReference type="InterPro" id="IPR036890">
    <property type="entry name" value="HATPase_C_sf"/>
</dbReference>
<dbReference type="GeneID" id="97608525"/>
<dbReference type="CDD" id="cd17574">
    <property type="entry name" value="REC_OmpR"/>
    <property type="match status" value="1"/>
</dbReference>
<dbReference type="RefSeq" id="WP_109939355.1">
    <property type="nucleotide sequence ID" value="NZ_CP176366.1"/>
</dbReference>
<dbReference type="Pfam" id="PF13426">
    <property type="entry name" value="PAS_9"/>
    <property type="match status" value="1"/>
</dbReference>
<sequence length="596" mass="67841">MSYSLLFVDDDKEICTIAKSFLEKTDSFKVATADSVKESFHLLKKNHYDAIISDFNMPEEDGISFLREVRSEGNKIPFVILTGMGKEEVIINALNSGADLYFVKDESPKELFGLLSEKLLQVIKSKQAEIVFHEIFNQSPIAILLYNSEGKLVQANPACMKMFNVSDKSEIDLFGNSTDQTIPMDMLTELKTGEQIDYTIPITINRRDIKNDSEKYTLEKRFINILITPISLSYPDITGEFLIQLQDLTEQKLSEFTLKTSEERYRSFFVNSHSIMLIIHPESGKIMDANAAACSYYGYTHDELLNMNFSVLHTHEMDEFNHNMQQAIQKEKSIFYLEHRLSSGEIRDVEIHSGFITIENQKVLYVIIHDITEKKRSEEALIIANKKLNMLSSITRHDILNVLTALIGYLEFAGTETSIEETRGFILKAQMASRSIRHHIEFTRDYQDLGTKEPVWHDIRAILKSSANLVNAKHVNILFDDSTHLVVLADPLLLKVIYNLLENAVRHGKKVTKITSSWHKGEDGTLKWIIEDDGIGIPHSQKTRIFAREVGSNTGLGLFLAREILAITGIAIEENGDEEKGARFTMTIPDGKYRIE</sequence>
<dbReference type="InterPro" id="IPR035965">
    <property type="entry name" value="PAS-like_dom_sf"/>
</dbReference>
<dbReference type="PROSITE" id="PS50112">
    <property type="entry name" value="PAS"/>
    <property type="match status" value="1"/>
</dbReference>
<dbReference type="Pfam" id="PF00072">
    <property type="entry name" value="Response_reg"/>
    <property type="match status" value="1"/>
</dbReference>
<dbReference type="PRINTS" id="PR00344">
    <property type="entry name" value="BCTRLSENSOR"/>
</dbReference>
<dbReference type="InterPro" id="IPR004358">
    <property type="entry name" value="Sig_transdc_His_kin-like_C"/>
</dbReference>
<dbReference type="Pfam" id="PF13188">
    <property type="entry name" value="PAS_8"/>
    <property type="match status" value="1"/>
</dbReference>
<dbReference type="SUPFAM" id="SSF55874">
    <property type="entry name" value="ATPase domain of HSP90 chaperone/DNA topoisomerase II/histidine kinase"/>
    <property type="match status" value="1"/>
</dbReference>
<comment type="caution">
    <text evidence="6">The sequence shown here is derived from an EMBL/GenBank/DDBJ whole genome shotgun (WGS) entry which is preliminary data.</text>
</comment>
<dbReference type="InterPro" id="IPR011006">
    <property type="entry name" value="CheY-like_superfamily"/>
</dbReference>
<dbReference type="Gene3D" id="3.40.50.2300">
    <property type="match status" value="1"/>
</dbReference>
<feature type="domain" description="Response regulatory" evidence="4">
    <location>
        <begin position="4"/>
        <end position="119"/>
    </location>
</feature>
<dbReference type="NCBIfam" id="TIGR00229">
    <property type="entry name" value="sensory_box"/>
    <property type="match status" value="1"/>
</dbReference>
<evidence type="ECO:0008006" key="8">
    <source>
        <dbReference type="Google" id="ProtNLM"/>
    </source>
</evidence>
<dbReference type="SUPFAM" id="SSF52172">
    <property type="entry name" value="CheY-like"/>
    <property type="match status" value="1"/>
</dbReference>
<accession>A0A2V2NBN8</accession>
<dbReference type="SMART" id="SM00091">
    <property type="entry name" value="PAS"/>
    <property type="match status" value="2"/>
</dbReference>
<dbReference type="CDD" id="cd00075">
    <property type="entry name" value="HATPase"/>
    <property type="match status" value="1"/>
</dbReference>
<feature type="modified residue" description="4-aspartylphosphate" evidence="2">
    <location>
        <position position="54"/>
    </location>
</feature>
<dbReference type="InterPro" id="IPR001789">
    <property type="entry name" value="Sig_transdc_resp-reg_receiver"/>
</dbReference>
<evidence type="ECO:0000256" key="2">
    <source>
        <dbReference type="PROSITE-ProRule" id="PRU00169"/>
    </source>
</evidence>
<dbReference type="Gene3D" id="3.30.565.10">
    <property type="entry name" value="Histidine kinase-like ATPase, C-terminal domain"/>
    <property type="match status" value="1"/>
</dbReference>
<reference evidence="6 7" key="1">
    <citation type="submission" date="2018-05" db="EMBL/GenBank/DDBJ databases">
        <title>Draft genome of Methanospirillum stamsii Pt1.</title>
        <authorList>
            <person name="Dueholm M.S."/>
            <person name="Nielsen P.H."/>
            <person name="Bakmann L.F."/>
            <person name="Otzen D.E."/>
        </authorList>
    </citation>
    <scope>NUCLEOTIDE SEQUENCE [LARGE SCALE GENOMIC DNA]</scope>
    <source>
        <strain evidence="6 7">Pt1</strain>
    </source>
</reference>
<evidence type="ECO:0000313" key="6">
    <source>
        <dbReference type="EMBL" id="PWR76005.1"/>
    </source>
</evidence>
<evidence type="ECO:0000259" key="3">
    <source>
        <dbReference type="PROSITE" id="PS50109"/>
    </source>
</evidence>
<dbReference type="PANTHER" id="PTHR43547">
    <property type="entry name" value="TWO-COMPONENT HISTIDINE KINASE"/>
    <property type="match status" value="1"/>
</dbReference>
<dbReference type="AlphaFoldDB" id="A0A2V2NBN8"/>
<name>A0A2V2NBN8_9EURY</name>
<dbReference type="Proteomes" id="UP000245934">
    <property type="component" value="Unassembled WGS sequence"/>
</dbReference>
<dbReference type="CDD" id="cd00130">
    <property type="entry name" value="PAS"/>
    <property type="match status" value="1"/>
</dbReference>
<dbReference type="InterPro" id="IPR000014">
    <property type="entry name" value="PAS"/>
</dbReference>
<feature type="domain" description="Histidine kinase" evidence="3">
    <location>
        <begin position="394"/>
        <end position="592"/>
    </location>
</feature>
<dbReference type="InterPro" id="IPR005467">
    <property type="entry name" value="His_kinase_dom"/>
</dbReference>
<evidence type="ECO:0000259" key="5">
    <source>
        <dbReference type="PROSITE" id="PS50112"/>
    </source>
</evidence>
<evidence type="ECO:0000259" key="4">
    <source>
        <dbReference type="PROSITE" id="PS50110"/>
    </source>
</evidence>
<protein>
    <recommendedName>
        <fullName evidence="8">Hybrid sensor histidine kinase/response regulator</fullName>
    </recommendedName>
</protein>
<dbReference type="GO" id="GO:0000155">
    <property type="term" value="F:phosphorelay sensor kinase activity"/>
    <property type="evidence" value="ECO:0007669"/>
    <property type="project" value="TreeGrafter"/>
</dbReference>
<keyword evidence="7" id="KW-1185">Reference proteome</keyword>
<dbReference type="PANTHER" id="PTHR43547:SF2">
    <property type="entry name" value="HYBRID SIGNAL TRANSDUCTION HISTIDINE KINASE C"/>
    <property type="match status" value="1"/>
</dbReference>
<gene>
    <name evidence="6" type="ORF">DLD82_01550</name>
</gene>
<organism evidence="6 7">
    <name type="scientific">Methanospirillum stamsii</name>
    <dbReference type="NCBI Taxonomy" id="1277351"/>
    <lineage>
        <taxon>Archaea</taxon>
        <taxon>Methanobacteriati</taxon>
        <taxon>Methanobacteriota</taxon>
        <taxon>Stenosarchaea group</taxon>
        <taxon>Methanomicrobia</taxon>
        <taxon>Methanomicrobiales</taxon>
        <taxon>Methanospirillaceae</taxon>
        <taxon>Methanospirillum</taxon>
    </lineage>
</organism>
<dbReference type="EMBL" id="QGMZ01000005">
    <property type="protein sequence ID" value="PWR76005.1"/>
    <property type="molecule type" value="Genomic_DNA"/>
</dbReference>
<evidence type="ECO:0000256" key="1">
    <source>
        <dbReference type="ARBA" id="ARBA00022553"/>
    </source>
</evidence>
<dbReference type="OrthoDB" id="71385at2157"/>
<keyword evidence="1 2" id="KW-0597">Phosphoprotein</keyword>
<dbReference type="Gene3D" id="3.30.450.20">
    <property type="entry name" value="PAS domain"/>
    <property type="match status" value="2"/>
</dbReference>
<proteinExistence type="predicted"/>
<dbReference type="InterPro" id="IPR003594">
    <property type="entry name" value="HATPase_dom"/>
</dbReference>
<feature type="domain" description="PAS" evidence="5">
    <location>
        <begin position="261"/>
        <end position="331"/>
    </location>
</feature>
<dbReference type="PROSITE" id="PS50109">
    <property type="entry name" value="HIS_KIN"/>
    <property type="match status" value="1"/>
</dbReference>
<dbReference type="Pfam" id="PF02518">
    <property type="entry name" value="HATPase_c"/>
    <property type="match status" value="1"/>
</dbReference>
<dbReference type="SMART" id="SM00387">
    <property type="entry name" value="HATPase_c"/>
    <property type="match status" value="1"/>
</dbReference>